<dbReference type="PANTHER" id="PTHR30578">
    <property type="entry name" value="ELECTRON TRANSPORT COMPLEX PROTEIN RNFD"/>
    <property type="match status" value="1"/>
</dbReference>
<dbReference type="NCBIfam" id="NF002011">
    <property type="entry name" value="PRK00816.1"/>
    <property type="match status" value="1"/>
</dbReference>
<name>A0A5Q0BFA9_9GAMM</name>
<dbReference type="InterPro" id="IPR011303">
    <property type="entry name" value="RnfD_bac"/>
</dbReference>
<dbReference type="PANTHER" id="PTHR30578:SF0">
    <property type="entry name" value="ION-TRANSLOCATING OXIDOREDUCTASE COMPLEX SUBUNIT D"/>
    <property type="match status" value="1"/>
</dbReference>
<keyword evidence="9 10" id="KW-0472">Membrane</keyword>
<dbReference type="EC" id="7.-.-.-" evidence="10"/>
<feature type="transmembrane region" description="Helical" evidence="10">
    <location>
        <begin position="44"/>
        <end position="64"/>
    </location>
</feature>
<keyword evidence="1 10" id="KW-0813">Transport</keyword>
<keyword evidence="5 10" id="KW-0812">Transmembrane</keyword>
<dbReference type="InterPro" id="IPR004338">
    <property type="entry name" value="NqrB/RnfD"/>
</dbReference>
<comment type="function">
    <text evidence="10">Part of a membrane-bound complex that couples electron transfer with translocation of ions across the membrane.</text>
</comment>
<dbReference type="HAMAP" id="MF_00462">
    <property type="entry name" value="RsxD_RnfD"/>
    <property type="match status" value="1"/>
</dbReference>
<dbReference type="OrthoDB" id="9776359at2"/>
<dbReference type="Proteomes" id="UP000325755">
    <property type="component" value="Chromosome"/>
</dbReference>
<keyword evidence="12" id="KW-1185">Reference proteome</keyword>
<keyword evidence="2 10" id="KW-0597">Phosphoprotein</keyword>
<keyword evidence="3 10" id="KW-0285">Flavoprotein</keyword>
<dbReference type="NCBIfam" id="TIGR01946">
    <property type="entry name" value="rnfD"/>
    <property type="match status" value="1"/>
</dbReference>
<feature type="transmembrane region" description="Helical" evidence="10">
    <location>
        <begin position="235"/>
        <end position="254"/>
    </location>
</feature>
<dbReference type="InParanoid" id="A0A5Q0BFA9"/>
<evidence type="ECO:0000313" key="11">
    <source>
        <dbReference type="EMBL" id="QFY42555.1"/>
    </source>
</evidence>
<feature type="transmembrane region" description="Helical" evidence="10">
    <location>
        <begin position="260"/>
        <end position="277"/>
    </location>
</feature>
<reference evidence="11 12" key="1">
    <citation type="submission" date="2019-09" db="EMBL/GenBank/DDBJ databases">
        <title>Ecophysiology of the spiral-shaped methanotroph Methylospira mobilis as revealed by the complete genome sequence.</title>
        <authorList>
            <person name="Oshkin I.Y."/>
            <person name="Dedysh S.N."/>
            <person name="Miroshnikov K."/>
            <person name="Danilova O.V."/>
            <person name="Hakobyan A."/>
            <person name="Liesack W."/>
        </authorList>
    </citation>
    <scope>NUCLEOTIDE SEQUENCE [LARGE SCALE GENOMIC DNA]</scope>
    <source>
        <strain evidence="11 12">Shm1</strain>
    </source>
</reference>
<comment type="similarity">
    <text evidence="10">Belongs to the NqrB/RnfD family.</text>
</comment>
<evidence type="ECO:0000256" key="4">
    <source>
        <dbReference type="ARBA" id="ARBA00022643"/>
    </source>
</evidence>
<dbReference type="KEGG" id="mmob:F6R98_07920"/>
<evidence type="ECO:0000256" key="6">
    <source>
        <dbReference type="ARBA" id="ARBA00022967"/>
    </source>
</evidence>
<dbReference type="RefSeq" id="WP_153248551.1">
    <property type="nucleotide sequence ID" value="NZ_CP044205.1"/>
</dbReference>
<comment type="subcellular location">
    <subcellularLocation>
        <location evidence="10">Cell inner membrane</location>
        <topology evidence="10">Multi-pass membrane protein</topology>
    </subcellularLocation>
</comment>
<gene>
    <name evidence="11" type="primary">rsxD</name>
    <name evidence="10" type="synonym">rnfD</name>
    <name evidence="11" type="ORF">F6R98_07920</name>
</gene>
<dbReference type="Pfam" id="PF03116">
    <property type="entry name" value="NQR2_RnfD_RnfE"/>
    <property type="match status" value="1"/>
</dbReference>
<feature type="transmembrane region" description="Helical" evidence="10">
    <location>
        <begin position="76"/>
        <end position="109"/>
    </location>
</feature>
<dbReference type="GO" id="GO:0055085">
    <property type="term" value="P:transmembrane transport"/>
    <property type="evidence" value="ECO:0007669"/>
    <property type="project" value="InterPro"/>
</dbReference>
<evidence type="ECO:0000313" key="12">
    <source>
        <dbReference type="Proteomes" id="UP000325755"/>
    </source>
</evidence>
<comment type="caution">
    <text evidence="10">Lacks conserved residue(s) required for the propagation of feature annotation.</text>
</comment>
<feature type="transmembrane region" description="Helical" evidence="10">
    <location>
        <begin position="115"/>
        <end position="135"/>
    </location>
</feature>
<keyword evidence="10" id="KW-1003">Cell membrane</keyword>
<feature type="transmembrane region" description="Helical" evidence="10">
    <location>
        <begin position="289"/>
        <end position="307"/>
    </location>
</feature>
<evidence type="ECO:0000256" key="5">
    <source>
        <dbReference type="ARBA" id="ARBA00022692"/>
    </source>
</evidence>
<dbReference type="GO" id="GO:0022900">
    <property type="term" value="P:electron transport chain"/>
    <property type="evidence" value="ECO:0007669"/>
    <property type="project" value="UniProtKB-UniRule"/>
</dbReference>
<evidence type="ECO:0000256" key="10">
    <source>
        <dbReference type="HAMAP-Rule" id="MF_00462"/>
    </source>
</evidence>
<dbReference type="GO" id="GO:0005886">
    <property type="term" value="C:plasma membrane"/>
    <property type="evidence" value="ECO:0007669"/>
    <property type="project" value="UniProtKB-SubCell"/>
</dbReference>
<dbReference type="EMBL" id="CP044205">
    <property type="protein sequence ID" value="QFY42555.1"/>
    <property type="molecule type" value="Genomic_DNA"/>
</dbReference>
<evidence type="ECO:0000256" key="3">
    <source>
        <dbReference type="ARBA" id="ARBA00022630"/>
    </source>
</evidence>
<evidence type="ECO:0000256" key="2">
    <source>
        <dbReference type="ARBA" id="ARBA00022553"/>
    </source>
</evidence>
<proteinExistence type="inferred from homology"/>
<comment type="cofactor">
    <cofactor evidence="10">
        <name>FMN</name>
        <dbReference type="ChEBI" id="CHEBI:58210"/>
    </cofactor>
</comment>
<evidence type="ECO:0000256" key="7">
    <source>
        <dbReference type="ARBA" id="ARBA00022982"/>
    </source>
</evidence>
<accession>A0A5Q0BFA9</accession>
<keyword evidence="10" id="KW-0997">Cell inner membrane</keyword>
<organism evidence="11 12">
    <name type="scientific">Candidatus Methylospira mobilis</name>
    <dbReference type="NCBI Taxonomy" id="1808979"/>
    <lineage>
        <taxon>Bacteria</taxon>
        <taxon>Pseudomonadati</taxon>
        <taxon>Pseudomonadota</taxon>
        <taxon>Gammaproteobacteria</taxon>
        <taxon>Methylococcales</taxon>
        <taxon>Methylococcaceae</taxon>
        <taxon>Candidatus Methylospira</taxon>
    </lineage>
</organism>
<protein>
    <recommendedName>
        <fullName evidence="10">Ion-translocating oxidoreductase complex subunit D</fullName>
        <ecNumber evidence="10">7.-.-.-</ecNumber>
    </recommendedName>
    <alternativeName>
        <fullName evidence="10">Rnf electron transport complex subunit D</fullName>
    </alternativeName>
</protein>
<comment type="subunit">
    <text evidence="10">The complex is composed of six subunits: RnfA, RnfB, RnfC, RnfD, RnfE and RnfG.</text>
</comment>
<keyword evidence="7 10" id="KW-0249">Electron transport</keyword>
<feature type="modified residue" description="FMN phosphoryl threonine" evidence="10">
    <location>
        <position position="177"/>
    </location>
</feature>
<keyword evidence="8 10" id="KW-1133">Transmembrane helix</keyword>
<evidence type="ECO:0000256" key="8">
    <source>
        <dbReference type="ARBA" id="ARBA00022989"/>
    </source>
</evidence>
<dbReference type="AlphaFoldDB" id="A0A5Q0BFA9"/>
<dbReference type="FunCoup" id="A0A5Q0BFA9">
    <property type="interactions" value="60"/>
</dbReference>
<sequence length="341" mass="36705">MLFKTSSGPFQNSDNSVSRIMRRVIYALIPGVLAQYLIFGPGVIVNIGIAVLTASMAEAMVLGLRKRPILPALSDYSAILTALLLAIALPAHAPFWVTVFGTLFAIVIGKQLYGGIGYNPFNPAMLGYAVLLISFPRQMTAWQAPWEIAAQHPGLREAFEHIIGLHTLTADALGQATPLDHFKTQLGLAKSPDEIQSASIYAGLAGKGWQSVNLCYLAGGLWLLKKGVIGWQIPAGFLAGLFFPALFFFLLDAAHYPTPLFHLFGGATMLGAFFIATDPVTAAVTVRGRLIYGVLAGVLVFTIRSWGGYPDGVAFAVLLMNLAAPTIDNYTRPRVYGHERA</sequence>
<evidence type="ECO:0000256" key="1">
    <source>
        <dbReference type="ARBA" id="ARBA00022448"/>
    </source>
</evidence>
<keyword evidence="6 10" id="KW-1278">Translocase</keyword>
<keyword evidence="4 10" id="KW-0288">FMN</keyword>
<evidence type="ECO:0000256" key="9">
    <source>
        <dbReference type="ARBA" id="ARBA00023136"/>
    </source>
</evidence>